<comment type="similarity">
    <text evidence="2">Belongs to the RNase K family.</text>
</comment>
<keyword evidence="6" id="KW-1185">Reference proteome</keyword>
<reference evidence="7" key="1">
    <citation type="submission" date="2022-11" db="UniProtKB">
        <authorList>
            <consortium name="WormBaseParasite"/>
        </authorList>
    </citation>
    <scope>IDENTIFICATION</scope>
</reference>
<evidence type="ECO:0000256" key="3">
    <source>
        <dbReference type="ARBA" id="ARBA00022692"/>
    </source>
</evidence>
<dbReference type="InterPro" id="IPR026770">
    <property type="entry name" value="RNase_K"/>
</dbReference>
<dbReference type="WBParaSite" id="ACRNAN_Path_909.g3496.t1">
    <property type="protein sequence ID" value="ACRNAN_Path_909.g3496.t1"/>
    <property type="gene ID" value="ACRNAN_Path_909.g3496"/>
</dbReference>
<dbReference type="GO" id="GO:0016020">
    <property type="term" value="C:membrane"/>
    <property type="evidence" value="ECO:0007669"/>
    <property type="project" value="UniProtKB-SubCell"/>
</dbReference>
<evidence type="ECO:0000256" key="1">
    <source>
        <dbReference type="ARBA" id="ARBA00004141"/>
    </source>
</evidence>
<protein>
    <submittedName>
        <fullName evidence="7">Uncharacterized protein</fullName>
    </submittedName>
</protein>
<proteinExistence type="inferred from homology"/>
<dbReference type="PANTHER" id="PTHR31733">
    <property type="entry name" value="RIBONUCLEASE KAPPA"/>
    <property type="match status" value="1"/>
</dbReference>
<organism evidence="6 7">
    <name type="scientific">Acrobeloides nanus</name>
    <dbReference type="NCBI Taxonomy" id="290746"/>
    <lineage>
        <taxon>Eukaryota</taxon>
        <taxon>Metazoa</taxon>
        <taxon>Ecdysozoa</taxon>
        <taxon>Nematoda</taxon>
        <taxon>Chromadorea</taxon>
        <taxon>Rhabditida</taxon>
        <taxon>Tylenchina</taxon>
        <taxon>Cephalobomorpha</taxon>
        <taxon>Cephaloboidea</taxon>
        <taxon>Cephalobidae</taxon>
        <taxon>Acrobeloides</taxon>
    </lineage>
</organism>
<keyword evidence="3" id="KW-0812">Transmembrane</keyword>
<comment type="subcellular location">
    <subcellularLocation>
        <location evidence="1">Membrane</location>
        <topology evidence="1">Multi-pass membrane protein</topology>
    </subcellularLocation>
</comment>
<evidence type="ECO:0000256" key="5">
    <source>
        <dbReference type="ARBA" id="ARBA00023136"/>
    </source>
</evidence>
<dbReference type="Proteomes" id="UP000887540">
    <property type="component" value="Unplaced"/>
</dbReference>
<keyword evidence="4" id="KW-1133">Transmembrane helix</keyword>
<keyword evidence="5" id="KW-0472">Membrane</keyword>
<evidence type="ECO:0000313" key="6">
    <source>
        <dbReference type="Proteomes" id="UP000887540"/>
    </source>
</evidence>
<evidence type="ECO:0000256" key="2">
    <source>
        <dbReference type="ARBA" id="ARBA00008458"/>
    </source>
</evidence>
<accession>A0A914CD84</accession>
<dbReference type="AlphaFoldDB" id="A0A914CD84"/>
<name>A0A914CD84_9BILA</name>
<evidence type="ECO:0000313" key="7">
    <source>
        <dbReference type="WBParaSite" id="ACRNAN_Path_909.g3496.t1"/>
    </source>
</evidence>
<sequence length="246" mass="29177">MVRATDIADEIDLSTKWWVDYPAGKYVDKTRAENTYQMMLDNVWSKPKSLARSASFTNLTYIKEAQHDFPIKRSPSISSLAPSLALPQHYRVPERIVHTQRIYKPHVYDWYSNAYSPAKFTDTHREIARPYKRAVYEPLERASHIPYYTFQTKRIFFEQRQQPSYLRGSQQYLDRYVSARLKADDFAQRFAHSPYEWHKPHDHAFNRHFMYGERVTVPHATALPHSYSEAQALRRVYKLTGRFVHG</sequence>
<dbReference type="GO" id="GO:0004521">
    <property type="term" value="F:RNA endonuclease activity"/>
    <property type="evidence" value="ECO:0007669"/>
    <property type="project" value="InterPro"/>
</dbReference>
<evidence type="ECO:0000256" key="4">
    <source>
        <dbReference type="ARBA" id="ARBA00022989"/>
    </source>
</evidence>